<dbReference type="Proteomes" id="UP000217676">
    <property type="component" value="Chromosome"/>
</dbReference>
<keyword evidence="2" id="KW-1133">Transmembrane helix</keyword>
<keyword evidence="2" id="KW-0812">Transmembrane</keyword>
<dbReference type="InterPro" id="IPR011990">
    <property type="entry name" value="TPR-like_helical_dom_sf"/>
</dbReference>
<dbReference type="EMBL" id="AP017424">
    <property type="protein sequence ID" value="BAU81173.1"/>
    <property type="molecule type" value="Genomic_DNA"/>
</dbReference>
<dbReference type="SUPFAM" id="SSF48452">
    <property type="entry name" value="TPR-like"/>
    <property type="match status" value="1"/>
</dbReference>
<organism evidence="4 5">
    <name type="scientific">Streptomyces laurentii</name>
    <dbReference type="NCBI Taxonomy" id="39478"/>
    <lineage>
        <taxon>Bacteria</taxon>
        <taxon>Bacillati</taxon>
        <taxon>Actinomycetota</taxon>
        <taxon>Actinomycetes</taxon>
        <taxon>Kitasatosporales</taxon>
        <taxon>Streptomycetaceae</taxon>
        <taxon>Streptomyces</taxon>
    </lineage>
</organism>
<evidence type="ECO:0000259" key="3">
    <source>
        <dbReference type="Pfam" id="PF13454"/>
    </source>
</evidence>
<gene>
    <name evidence="4" type="ORF">SLA_0218</name>
</gene>
<dbReference type="Gene3D" id="1.25.40.10">
    <property type="entry name" value="Tetratricopeptide repeat domain"/>
    <property type="match status" value="1"/>
</dbReference>
<dbReference type="SUPFAM" id="SSF51905">
    <property type="entry name" value="FAD/NAD(P)-binding domain"/>
    <property type="match status" value="1"/>
</dbReference>
<evidence type="ECO:0000256" key="1">
    <source>
        <dbReference type="SAM" id="MobiDB-lite"/>
    </source>
</evidence>
<dbReference type="PANTHER" id="PTHR40254:SF1">
    <property type="entry name" value="BLR0577 PROTEIN"/>
    <property type="match status" value="1"/>
</dbReference>
<dbReference type="AlphaFoldDB" id="A0A160NUF3"/>
<evidence type="ECO:0000313" key="5">
    <source>
        <dbReference type="Proteomes" id="UP000217676"/>
    </source>
</evidence>
<dbReference type="PANTHER" id="PTHR40254">
    <property type="entry name" value="BLR0577 PROTEIN"/>
    <property type="match status" value="1"/>
</dbReference>
<dbReference type="KEGG" id="slau:SLA_0218"/>
<feature type="transmembrane region" description="Helical" evidence="2">
    <location>
        <begin position="12"/>
        <end position="34"/>
    </location>
</feature>
<evidence type="ECO:0000256" key="2">
    <source>
        <dbReference type="SAM" id="Phobius"/>
    </source>
</evidence>
<feature type="compositionally biased region" description="Pro residues" evidence="1">
    <location>
        <begin position="910"/>
        <end position="919"/>
    </location>
</feature>
<sequence>MQGHRASPPRRTVAVVGAGAAGALVALQLCGTAVRRRSALDLVLIDPAPEAGRGTAYATTDPRHLLNVPAGHMSCHPDDPGHFLRWLRGHGGTEASAADFVARHRYGSYLADTLGRAIVEAHGTVTVRRLRTRAAGLRWRGPTARLELADGGTVDADGVVLATGPNPSSAAGWAAPALRESDRLIVDPWAPGALDPLLAEGRTDDVLLVGTGLTAVDVALRLGRPGRTVHALSRGGRLPQPHALTPLPAVACPEDLHGLPLTGLRAGIRRHIGQVLRTHGDWRPAFDGLRPLTARLWGALSVEERAAFLEQDSSLWNVHRHRMPPATAEAVARMCRMRRLRPYAGRITAVRTGPDARVGRVGRFGPVTVTVALAGDGGTRELSVGWVVNCTGPDPLLRESADPLWRGLLDTGGAVPGPLGMGVATDEGRLRDAGGRAVRPLWTLGAPRRGELWETTAVPEIRVQAEAVATAVLDHLATLTPAPHLVRKRPCDGSGLALSTHDEAAAAYRLGLDRLLTVRAGAASAFRRAAALDPGFALAHGALALLDHECGADALGALAGARRAARDRADARERSWVEAVACRIEGTGADKALLRHLDDWPGDLLALAATVPGLAFSGVHDRGGSAVLRVLEQTRAAHQEHWFPTSLLAFLRQEEGRYEEAASLAEQALAAEPASGNALHALAHADYARGRHQAGRERVDQWLGSRPEYGGAHRGHFAWHAALHDLALGDEAAVRRRWATRLAPTQVRGAGALIDTCSLAWRIRLAGGRQPDLSVDDVLEAVPPDLLERPPTAFLALHAALAFAAADSVPGLRRLHAHARGSGGVRRQVIAPLCDALEYAVEERWAEAADELERILPAVRTVGGSDVQREVVEETLLYALTAAGRHEAARARLEARPDRRPSPYDRTRPASPPTTHPGR</sequence>
<proteinExistence type="predicted"/>
<keyword evidence="2" id="KW-0472">Membrane</keyword>
<keyword evidence="5" id="KW-1185">Reference proteome</keyword>
<name>A0A160NUF3_STRLU</name>
<reference evidence="4 5" key="1">
    <citation type="journal article" date="2016" name="Genome Announc.">
        <title>Complete Genome Sequence of Thiostrepton-Producing Streptomyces laurentii ATCC 31255.</title>
        <authorList>
            <person name="Doi K."/>
            <person name="Fujino Y."/>
            <person name="Nagayoshi Y."/>
            <person name="Ohshima T."/>
            <person name="Ogata S."/>
        </authorList>
    </citation>
    <scope>NUCLEOTIDE SEQUENCE [LARGE SCALE GENOMIC DNA]</scope>
    <source>
        <strain evidence="4 5">ATCC 31255</strain>
    </source>
</reference>
<dbReference type="InterPro" id="IPR052189">
    <property type="entry name" value="L-asp_N-monooxygenase_NS-form"/>
</dbReference>
<dbReference type="InterPro" id="IPR036188">
    <property type="entry name" value="FAD/NAD-bd_sf"/>
</dbReference>
<evidence type="ECO:0000313" key="4">
    <source>
        <dbReference type="EMBL" id="BAU81173.1"/>
    </source>
</evidence>
<dbReference type="Gene3D" id="3.50.50.60">
    <property type="entry name" value="FAD/NAD(P)-binding domain"/>
    <property type="match status" value="1"/>
</dbReference>
<protein>
    <submittedName>
        <fullName evidence="4">Lycopene beta and epsilon cyclase</fullName>
    </submittedName>
</protein>
<dbReference type="InterPro" id="IPR038732">
    <property type="entry name" value="HpyO/CreE_NAD-binding"/>
</dbReference>
<dbReference type="Pfam" id="PF14559">
    <property type="entry name" value="TPR_19"/>
    <property type="match status" value="1"/>
</dbReference>
<dbReference type="Pfam" id="PF13454">
    <property type="entry name" value="NAD_binding_9"/>
    <property type="match status" value="1"/>
</dbReference>
<accession>A0A160NUF3</accession>
<feature type="region of interest" description="Disordered" evidence="1">
    <location>
        <begin position="888"/>
        <end position="919"/>
    </location>
</feature>
<dbReference type="PRINTS" id="PR00368">
    <property type="entry name" value="FADPNR"/>
</dbReference>
<feature type="compositionally biased region" description="Basic and acidic residues" evidence="1">
    <location>
        <begin position="888"/>
        <end position="908"/>
    </location>
</feature>
<feature type="domain" description="FAD-dependent urate hydroxylase HpyO/Asp monooxygenase CreE-like FAD/NAD(P)-binding" evidence="3">
    <location>
        <begin position="14"/>
        <end position="164"/>
    </location>
</feature>